<protein>
    <submittedName>
        <fullName evidence="1">Uncharacterized protein</fullName>
    </submittedName>
</protein>
<comment type="caution">
    <text evidence="1">The sequence shown here is derived from an EMBL/GenBank/DDBJ whole genome shotgun (WGS) entry which is preliminary data.</text>
</comment>
<reference evidence="1 2" key="1">
    <citation type="submission" date="2020-04" db="EMBL/GenBank/DDBJ databases">
        <title>Chryseobacterium sp. RP-3-3 sp. nov., isolated from Jeju soil.</title>
        <authorList>
            <person name="Dahal R.H."/>
        </authorList>
    </citation>
    <scope>NUCLEOTIDE SEQUENCE [LARGE SCALE GENOMIC DNA]</scope>
    <source>
        <strain evidence="1 2">RP-3-3</strain>
    </source>
</reference>
<gene>
    <name evidence="1" type="ORF">HHL23_05130</name>
</gene>
<dbReference type="EMBL" id="JABBGI010000005">
    <property type="protein sequence ID" value="NML69174.1"/>
    <property type="molecule type" value="Genomic_DNA"/>
</dbReference>
<organism evidence="1 2">
    <name type="scientific">Chryseobacterium antibioticum</name>
    <dbReference type="NCBI Taxonomy" id="2728847"/>
    <lineage>
        <taxon>Bacteria</taxon>
        <taxon>Pseudomonadati</taxon>
        <taxon>Bacteroidota</taxon>
        <taxon>Flavobacteriia</taxon>
        <taxon>Flavobacteriales</taxon>
        <taxon>Weeksellaceae</taxon>
        <taxon>Chryseobacterium group</taxon>
        <taxon>Chryseobacterium</taxon>
    </lineage>
</organism>
<evidence type="ECO:0000313" key="1">
    <source>
        <dbReference type="EMBL" id="NML69174.1"/>
    </source>
</evidence>
<sequence>MDIEEPENKILDVVKEKHIRTGGHNGNKRDDVDRILNLSIDDRNIFLQRMIMLPT</sequence>
<evidence type="ECO:0000313" key="2">
    <source>
        <dbReference type="Proteomes" id="UP000544054"/>
    </source>
</evidence>
<dbReference type="RefSeq" id="WP_169233741.1">
    <property type="nucleotide sequence ID" value="NZ_JABBGI010000005.1"/>
</dbReference>
<keyword evidence="2" id="KW-1185">Reference proteome</keyword>
<dbReference type="AlphaFoldDB" id="A0A7Y0AKQ5"/>
<accession>A0A7Y0AKQ5</accession>
<dbReference type="Proteomes" id="UP000544054">
    <property type="component" value="Unassembled WGS sequence"/>
</dbReference>
<name>A0A7Y0AKQ5_9FLAO</name>
<proteinExistence type="predicted"/>